<keyword evidence="4" id="KW-1185">Reference proteome</keyword>
<feature type="transmembrane region" description="Helical" evidence="1">
    <location>
        <begin position="220"/>
        <end position="238"/>
    </location>
</feature>
<comment type="caution">
    <text evidence="3">The sequence shown here is derived from an EMBL/GenBank/DDBJ whole genome shotgun (WGS) entry which is preliminary data.</text>
</comment>
<feature type="transmembrane region" description="Helical" evidence="1">
    <location>
        <begin position="191"/>
        <end position="208"/>
    </location>
</feature>
<keyword evidence="1" id="KW-1133">Transmembrane helix</keyword>
<dbReference type="Pfam" id="PF01757">
    <property type="entry name" value="Acyl_transf_3"/>
    <property type="match status" value="1"/>
</dbReference>
<dbReference type="Proteomes" id="UP000004001">
    <property type="component" value="Unassembled WGS sequence"/>
</dbReference>
<dbReference type="eggNOG" id="COG1835">
    <property type="taxonomic scope" value="Bacteria"/>
</dbReference>
<gene>
    <name evidence="3" type="ORF">HMPREF9019_0396</name>
</gene>
<dbReference type="RefSeq" id="WP_008125829.1">
    <property type="nucleotide sequence ID" value="NZ_ADEF01000066.1"/>
</dbReference>
<reference evidence="3 4" key="1">
    <citation type="submission" date="2009-12" db="EMBL/GenBank/DDBJ databases">
        <title>Genome Sequence of Prevotella timonensis CRIS 5C-B1.</title>
        <authorList>
            <person name="Durkin A.S."/>
            <person name="Madupu R."/>
            <person name="Torralba M."/>
            <person name="Methe B."/>
            <person name="Sutton G."/>
            <person name="Strausberg R.L."/>
            <person name="Nelson K.E."/>
        </authorList>
    </citation>
    <scope>NUCLEOTIDE SEQUENCE [LARGE SCALE GENOMIC DNA]</scope>
    <source>
        <strain evidence="3 4">CRIS 5C-B1</strain>
    </source>
</reference>
<dbReference type="GO" id="GO:0016747">
    <property type="term" value="F:acyltransferase activity, transferring groups other than amino-acyl groups"/>
    <property type="evidence" value="ECO:0007669"/>
    <property type="project" value="InterPro"/>
</dbReference>
<sequence>MTKEQTSIFKGIAILMMLWLHLFNSPHIVDICVPLLFIGNVPLVHLLTRFCSPVEIFIILSGYGLHYVYRRGDLGFKKQSRRLLKLFSFYWLTLLVFVSVGCFVNPDKYPGDIWAVIGNVTSYSNSYNSETWFLFPYMLTSLTALWIFGAQSKLGNALSLVLSAILYFCSVYIISRYIAPQKLYDSMLNHLVTYFEFFFPMVIGGWIHDLHERNKLKLKGMNNFKVAGILLVVIMLKLLYPKILYGPIFAALFILIVLQFKNINGSVRQVLDFFGKYSMPMWLIHSYFCYYLFHDFIYGFRYPLIIYGVLLMVTMLVAIPLLKVHQYLYCWLTRRSAP</sequence>
<dbReference type="EMBL" id="ADEF01000066">
    <property type="protein sequence ID" value="EFA96645.1"/>
    <property type="molecule type" value="Genomic_DNA"/>
</dbReference>
<keyword evidence="1" id="KW-0472">Membrane</keyword>
<accession>D1W1W1</accession>
<evidence type="ECO:0000313" key="4">
    <source>
        <dbReference type="Proteomes" id="UP000004001"/>
    </source>
</evidence>
<name>D1W1W1_9BACT</name>
<feature type="transmembrane region" description="Helical" evidence="1">
    <location>
        <begin position="157"/>
        <end position="179"/>
    </location>
</feature>
<organism evidence="3 4">
    <name type="scientific">Hoylesella timonensis CRIS 5C-B1</name>
    <dbReference type="NCBI Taxonomy" id="679189"/>
    <lineage>
        <taxon>Bacteria</taxon>
        <taxon>Pseudomonadati</taxon>
        <taxon>Bacteroidota</taxon>
        <taxon>Bacteroidia</taxon>
        <taxon>Bacteroidales</taxon>
        <taxon>Prevotellaceae</taxon>
        <taxon>Hoylesella</taxon>
    </lineage>
</organism>
<dbReference type="AlphaFoldDB" id="D1W1W1"/>
<evidence type="ECO:0000313" key="3">
    <source>
        <dbReference type="EMBL" id="EFA96645.1"/>
    </source>
</evidence>
<proteinExistence type="predicted"/>
<feature type="transmembrane region" description="Helical" evidence="1">
    <location>
        <begin position="43"/>
        <end position="65"/>
    </location>
</feature>
<feature type="transmembrane region" description="Helical" evidence="1">
    <location>
        <begin position="244"/>
        <end position="261"/>
    </location>
</feature>
<protein>
    <recommendedName>
        <fullName evidence="2">Acyltransferase 3 domain-containing protein</fullName>
    </recommendedName>
</protein>
<feature type="transmembrane region" description="Helical" evidence="1">
    <location>
        <begin position="273"/>
        <end position="293"/>
    </location>
</feature>
<evidence type="ECO:0000256" key="1">
    <source>
        <dbReference type="SAM" id="Phobius"/>
    </source>
</evidence>
<feature type="transmembrane region" description="Helical" evidence="1">
    <location>
        <begin position="12"/>
        <end position="37"/>
    </location>
</feature>
<feature type="transmembrane region" description="Helical" evidence="1">
    <location>
        <begin position="305"/>
        <end position="324"/>
    </location>
</feature>
<feature type="transmembrane region" description="Helical" evidence="1">
    <location>
        <begin position="132"/>
        <end position="150"/>
    </location>
</feature>
<feature type="transmembrane region" description="Helical" evidence="1">
    <location>
        <begin position="86"/>
        <end position="106"/>
    </location>
</feature>
<feature type="domain" description="Acyltransferase 3" evidence="2">
    <location>
        <begin position="9"/>
        <end position="321"/>
    </location>
</feature>
<dbReference type="InterPro" id="IPR002656">
    <property type="entry name" value="Acyl_transf_3_dom"/>
</dbReference>
<keyword evidence="1" id="KW-0812">Transmembrane</keyword>
<evidence type="ECO:0000259" key="2">
    <source>
        <dbReference type="Pfam" id="PF01757"/>
    </source>
</evidence>